<feature type="region of interest" description="Disordered" evidence="13">
    <location>
        <begin position="1933"/>
        <end position="1965"/>
    </location>
</feature>
<evidence type="ECO:0000313" key="18">
    <source>
        <dbReference type="EMBL" id="KAL1520606.1"/>
    </source>
</evidence>
<keyword evidence="6" id="KW-0479">Metal-binding</keyword>
<dbReference type="InterPro" id="IPR005018">
    <property type="entry name" value="DOMON_domain"/>
</dbReference>
<dbReference type="PROSITE" id="PS00436">
    <property type="entry name" value="PEROXIDASE_2"/>
    <property type="match status" value="1"/>
</dbReference>
<dbReference type="PANTHER" id="PTHR31356:SF66">
    <property type="entry name" value="CATALASE-PEROXIDASE"/>
    <property type="match status" value="1"/>
</dbReference>
<dbReference type="Proteomes" id="UP001515480">
    <property type="component" value="Unassembled WGS sequence"/>
</dbReference>
<feature type="domain" description="Plant heme peroxidase family profile" evidence="16">
    <location>
        <begin position="600"/>
        <end position="760"/>
    </location>
</feature>
<dbReference type="InterPro" id="IPR044831">
    <property type="entry name" value="Ccp1-like"/>
</dbReference>
<feature type="transmembrane region" description="Helical" evidence="14">
    <location>
        <begin position="2176"/>
        <end position="2196"/>
    </location>
</feature>
<dbReference type="PRINTS" id="PR00458">
    <property type="entry name" value="PEROXIDASE"/>
</dbReference>
<dbReference type="PROSITE" id="PS00435">
    <property type="entry name" value="PEROXIDASE_1"/>
    <property type="match status" value="2"/>
</dbReference>
<dbReference type="Gene3D" id="1.10.420.10">
    <property type="entry name" value="Peroxidase, domain 2"/>
    <property type="match status" value="2"/>
</dbReference>
<dbReference type="Pfam" id="PF00141">
    <property type="entry name" value="peroxidase"/>
    <property type="match status" value="3"/>
</dbReference>
<comment type="caution">
    <text evidence="18">The sequence shown here is derived from an EMBL/GenBank/DDBJ whole genome shotgun (WGS) entry which is preliminary data.</text>
</comment>
<keyword evidence="5 14" id="KW-0812">Transmembrane</keyword>
<dbReference type="InterPro" id="IPR019794">
    <property type="entry name" value="Peroxidases_AS"/>
</dbReference>
<comment type="subcellular location">
    <subcellularLocation>
        <location evidence="1">Membrane</location>
    </subcellularLocation>
</comment>
<dbReference type="GO" id="GO:0042744">
    <property type="term" value="P:hydrogen peroxide catabolic process"/>
    <property type="evidence" value="ECO:0007669"/>
    <property type="project" value="TreeGrafter"/>
</dbReference>
<evidence type="ECO:0000256" key="1">
    <source>
        <dbReference type="ARBA" id="ARBA00004370"/>
    </source>
</evidence>
<keyword evidence="4" id="KW-0349">Heme</keyword>
<dbReference type="InterPro" id="IPR002207">
    <property type="entry name" value="Peroxidase_I"/>
</dbReference>
<dbReference type="Pfam" id="PF03188">
    <property type="entry name" value="Cytochrom_B561"/>
    <property type="match status" value="1"/>
</dbReference>
<feature type="transmembrane region" description="Helical" evidence="14">
    <location>
        <begin position="436"/>
        <end position="461"/>
    </location>
</feature>
<evidence type="ECO:0000256" key="4">
    <source>
        <dbReference type="ARBA" id="ARBA00022617"/>
    </source>
</evidence>
<keyword evidence="2" id="KW-0813">Transport</keyword>
<evidence type="ECO:0000256" key="9">
    <source>
        <dbReference type="ARBA" id="ARBA00023002"/>
    </source>
</evidence>
<evidence type="ECO:0000256" key="12">
    <source>
        <dbReference type="RuleBase" id="RU004241"/>
    </source>
</evidence>
<dbReference type="InterPro" id="IPR045266">
    <property type="entry name" value="DOH_DOMON"/>
</dbReference>
<dbReference type="GO" id="GO:0046872">
    <property type="term" value="F:metal ion binding"/>
    <property type="evidence" value="ECO:0007669"/>
    <property type="project" value="UniProtKB-KW"/>
</dbReference>
<dbReference type="PROSITE" id="PS50873">
    <property type="entry name" value="PEROXIDASE_4"/>
    <property type="match status" value="3"/>
</dbReference>
<keyword evidence="19" id="KW-1185">Reference proteome</keyword>
<name>A0AB34JIS6_PRYPA</name>
<sequence length="2500" mass="269780">MSWTPCACGFAGVERALFGSWRPSSTSMRRLPAVAIVALGFWLDDAAAFPSYLTCDRPLIEGHVIMGKSAVSANERATSFEGKECGTGTFTPGEELTLSVSGGGTYKLEVSGGTITDSAATCDGTRYANLGTSTASYTLKTSSDSLVVEAWIGRGTGPTTADMPVAIYSKCSLSAAAAGPAPQPQPTPTAGPTATPAPAPAPTPAPTVSPTTAAPAPTTPTTAVDRSSIVSTSLCFESNCKFQISFRASPSVADHVEVTARYEGHTWVGIGVSPDGTMSGDARAVITTWRDRVESHVYQLTGRTASAVQSGWLRLAAVESVTREGGVSTVVMNWPFTDTCSEELAFCRTAPTTIIAAHGFTDELGQHPAQARIIIEGNAARIYKAELDRYLVLHIVCMSIAWLFCAPLGLAMARLRHLAYFSAFLTRTRFKGGRQYWYIVHRNGLFSAVMLTMIGGILAITHIHHHFVSAHSVVGICTMSLSIVQVIDGIFRPKVGARFRTSWQYLHRGLGLSVCILAVVAGCLGASLFHAKINRDYDLFSQADIDMPALVIGSPPPILASPPPTIAVSPSLSPPVQSPSVLPPPATRATLLKAIPDAAKAVERIVLEDPSAGPTFIRLAWHDAGTYDSTTRKYGPRASMRFEPEASNPSNKGLQYARELLEPVKQALPSISYADLWQLAAVVGIEMMGGPRIPFRAGRVDASGPEESAPAGLLPGAHDTAEQLRRVFYRMGFKDGEIVALAGMFTQSFQKLGELGHNVGALVPVTYQLSSIHSGQLLAAIQKAATLVQDVVRNTRAGPAFVRLAWSDAATYNASDGKFGPRASMRFEPEASNPSNKGLQYARELLEPIKQAVPLISYADLWQLAAVVSIEMMGGPRIPFRVGRVDASGPEECAPAGLLPGAHDSAEQLRAVFHRMGFEARELVALMGAHTLGRCHPQYSGFNGPWTSDPLSFDNQYYKDLLNKQWAQTGDVFLSGLQDDSIMLQSDIKMAGNLGFSVWTEAYAHDKSLFFSSFASAFQKLGELGHSSLREATYTLSPIAPAETAPENDFVCLHRKAGTCFVGLRWQYHRDDGTMTVTLQVAAIVGWLAIGISEAGRMTLPQPSKAVVGDSSGVRKRILQAQDITSADRTAVVDPVQDLRASSFERANGFTTLRFRVAHSWLMHYANLTSRTVHFIYAHGAIGDDVAALGYHANHRGNRQVSSFGPRRFVVTQEVLAQVQTATDMIARRVSNNHAGPALVRLAWQDAGTYTAADGTFGPRASMRFEPEASNPSNKGLQYARELLEPIKQAVPLISYADLWQLAAVVSIEMMGGPRIPFRVGRVDASGPEECAPAGLLPGAHDTAEQLRAVFYRMGFDDLELVALMGAHTLGRCHPQYSGFNGPWTSDPLSFDNQYYISMLNTSFSYSGSQWDADGLMMLNADMALKTDPTFRVYADLFATDQAAFFQNFSAAFSKLGELGWALLEPVSYSIPTLSSNETVVANATFKQEVELKTGMKLRWTINEDGNVSATVTLAAIVGWLALGVSQDGRMVHQTPSYTVVGTDEGVQKRRLMSQDAANVSLSAPLEELQDLHAASFDRADGAPSPITTVPPSTAPPPPASTQSLSIKSNLHLAWAHKSDARTTLTLRLDAHVQWLALAVSAAGKMIAPQPSRAVVGTIAGGVRKRTLQAQDPTSVSSSAPLDAVQDLTDSSLSHENGATVLTFTVSQSFLTQFSDGGSNVNFIYAHGEPNLQSSTFGYHGLQRRGAVQILDFIPGDSGGGSSVILPPPPPSPPRLPSSRAPVELTPRAGVRLLVTPLESSGVSVELVVQHQVPWLSVAVSHSGWMTEPEPSKAVVGDLVSSGIIKYDLKYQSPASPTRSVERDVDIAGVNNASLVFADGATSLRFRASVSWLSFYLDQGPVIWLLWGHGSTVLPLAFPSYHTGNRGAVAISRADLFPPPPPSSSPPPPVPAPVSGSPPANTGCSGSEPITDYCEESLAYQVARCYVSTSSLTAPQFDDAASAYDNVKFATSEFRIAWTVKGDYPDGEISIMVQARTTGWVGFGIMADSQNDAAASGNGMIRTDIYIGAVVDGVATVRDSWSSRVAAPQEDAQFGHSDDVYDVGGTEDAENGVTTLWFTRKLATNDTWDYAILPGVELPIIYAYSRKNVDSFTHYHGPTRGFDHITFIPKPPSQDISIIIVCVIAPVLMLFVVWFLDGKRRKQVALMEKARLDVLRKQVQASVDSAGSLAFGMVLVNARNFLRRGRFFPYEELRDANELKMLDSINSARVFARNQTIIFFSHQWLAWDEPDPNCIHYQCMEEVVRHLTKKQSLDQVWVWLDYSCMPQLNSTTLSLAVSDLSEVAALASYFVVVAPAAVHTDTKTVCDMESYQSRGWCRLEQFSYVCTGKTNSMLISTGGEASPLARYAPLSRATFVRLRGVLKVPATLSLGPGALDPQHPWSRILENVRHPVEQQSAPRNCVPLKHLPLVCLTKLAASALELRQRVHANPASVELNSNQL</sequence>
<evidence type="ECO:0000256" key="10">
    <source>
        <dbReference type="ARBA" id="ARBA00023004"/>
    </source>
</evidence>
<reference evidence="18 19" key="1">
    <citation type="journal article" date="2024" name="Science">
        <title>Giant polyketide synthase enzymes in the biosynthesis of giant marine polyether toxins.</title>
        <authorList>
            <person name="Fallon T.R."/>
            <person name="Shende V.V."/>
            <person name="Wierzbicki I.H."/>
            <person name="Pendleton A.L."/>
            <person name="Watervoot N.F."/>
            <person name="Auber R.P."/>
            <person name="Gonzalez D.J."/>
            <person name="Wisecaver J.H."/>
            <person name="Moore B.S."/>
        </authorList>
    </citation>
    <scope>NUCLEOTIDE SEQUENCE [LARGE SCALE GENOMIC DNA]</scope>
    <source>
        <strain evidence="18 19">12B1</strain>
    </source>
</reference>
<dbReference type="SUPFAM" id="SSF48113">
    <property type="entry name" value="Heme-dependent peroxidases"/>
    <property type="match status" value="3"/>
</dbReference>
<dbReference type="GO" id="GO:0000302">
    <property type="term" value="P:response to reactive oxygen species"/>
    <property type="evidence" value="ECO:0007669"/>
    <property type="project" value="TreeGrafter"/>
</dbReference>
<dbReference type="Gene3D" id="1.20.120.1770">
    <property type="match status" value="1"/>
</dbReference>
<proteinExistence type="inferred from homology"/>
<feature type="compositionally biased region" description="Pro residues" evidence="13">
    <location>
        <begin position="1937"/>
        <end position="1952"/>
    </location>
</feature>
<evidence type="ECO:0008006" key="20">
    <source>
        <dbReference type="Google" id="ProtNLM"/>
    </source>
</evidence>
<evidence type="ECO:0000259" key="17">
    <source>
        <dbReference type="PROSITE" id="PS50939"/>
    </source>
</evidence>
<feature type="compositionally biased region" description="Pro residues" evidence="13">
    <location>
        <begin position="181"/>
        <end position="207"/>
    </location>
</feature>
<dbReference type="CDD" id="cd09631">
    <property type="entry name" value="DOMON_DOH"/>
    <property type="match status" value="4"/>
</dbReference>
<feature type="transmembrane region" description="Helical" evidence="14">
    <location>
        <begin position="509"/>
        <end position="529"/>
    </location>
</feature>
<dbReference type="SMART" id="SM00664">
    <property type="entry name" value="DoH"/>
    <property type="match status" value="4"/>
</dbReference>
<dbReference type="GO" id="GO:0020037">
    <property type="term" value="F:heme binding"/>
    <property type="evidence" value="ECO:0007669"/>
    <property type="project" value="InterPro"/>
</dbReference>
<dbReference type="CDD" id="cd00314">
    <property type="entry name" value="plant_peroxidase_like"/>
    <property type="match status" value="1"/>
</dbReference>
<evidence type="ECO:0000256" key="7">
    <source>
        <dbReference type="ARBA" id="ARBA00022982"/>
    </source>
</evidence>
<evidence type="ECO:0000256" key="5">
    <source>
        <dbReference type="ARBA" id="ARBA00022692"/>
    </source>
</evidence>
<evidence type="ECO:0000256" key="8">
    <source>
        <dbReference type="ARBA" id="ARBA00022989"/>
    </source>
</evidence>
<feature type="domain" description="Plant heme peroxidase family profile" evidence="16">
    <location>
        <begin position="808"/>
        <end position="1025"/>
    </location>
</feature>
<feature type="domain" description="DOMON" evidence="15">
    <location>
        <begin position="1609"/>
        <end position="1728"/>
    </location>
</feature>
<organism evidence="18 19">
    <name type="scientific">Prymnesium parvum</name>
    <name type="common">Toxic golden alga</name>
    <dbReference type="NCBI Taxonomy" id="97485"/>
    <lineage>
        <taxon>Eukaryota</taxon>
        <taxon>Haptista</taxon>
        <taxon>Haptophyta</taxon>
        <taxon>Prymnesiophyceae</taxon>
        <taxon>Prymnesiales</taxon>
        <taxon>Prymnesiaceae</taxon>
        <taxon>Prymnesium</taxon>
    </lineage>
</organism>
<gene>
    <name evidence="18" type="ORF">AB1Y20_022180</name>
</gene>
<keyword evidence="3" id="KW-0575">Peroxidase</keyword>
<dbReference type="GO" id="GO:0034599">
    <property type="term" value="P:cellular response to oxidative stress"/>
    <property type="evidence" value="ECO:0007669"/>
    <property type="project" value="InterPro"/>
</dbReference>
<dbReference type="GO" id="GO:0004601">
    <property type="term" value="F:peroxidase activity"/>
    <property type="evidence" value="ECO:0007669"/>
    <property type="project" value="UniProtKB-KW"/>
</dbReference>
<dbReference type="InterPro" id="IPR002016">
    <property type="entry name" value="Haem_peroxidase"/>
</dbReference>
<evidence type="ECO:0000256" key="3">
    <source>
        <dbReference type="ARBA" id="ARBA00022559"/>
    </source>
</evidence>
<dbReference type="Gene3D" id="1.10.520.10">
    <property type="match status" value="3"/>
</dbReference>
<keyword evidence="7" id="KW-0249">Electron transport</keyword>
<dbReference type="InterPro" id="IPR019793">
    <property type="entry name" value="Peroxidases_heam-ligand_BS"/>
</dbReference>
<dbReference type="PANTHER" id="PTHR31356">
    <property type="entry name" value="THYLAKOID LUMENAL 29 KDA PROTEIN, CHLOROPLASTIC-RELATED"/>
    <property type="match status" value="1"/>
</dbReference>
<dbReference type="PRINTS" id="PR00459">
    <property type="entry name" value="ASPEROXIDASE"/>
</dbReference>
<accession>A0AB34JIS6</accession>
<feature type="domain" description="DOMON" evidence="15">
    <location>
        <begin position="1060"/>
        <end position="1180"/>
    </location>
</feature>
<dbReference type="PROSITE" id="PS50939">
    <property type="entry name" value="CYTOCHROME_B561"/>
    <property type="match status" value="1"/>
</dbReference>
<feature type="compositionally biased region" description="Low complexity" evidence="13">
    <location>
        <begin position="208"/>
        <end position="224"/>
    </location>
</feature>
<feature type="domain" description="DOMON" evidence="15">
    <location>
        <begin position="2012"/>
        <end position="2145"/>
    </location>
</feature>
<keyword evidence="8 14" id="KW-1133">Transmembrane helix</keyword>
<feature type="domain" description="Plant heme peroxidase family profile" evidence="16">
    <location>
        <begin position="1246"/>
        <end position="1460"/>
    </location>
</feature>
<evidence type="ECO:0000256" key="2">
    <source>
        <dbReference type="ARBA" id="ARBA00022448"/>
    </source>
</evidence>
<dbReference type="CDD" id="cd08760">
    <property type="entry name" value="Cyt_b561_FRRS1_like"/>
    <property type="match status" value="1"/>
</dbReference>
<feature type="region of interest" description="Disordered" evidence="13">
    <location>
        <begin position="177"/>
        <end position="224"/>
    </location>
</feature>
<feature type="transmembrane region" description="Helical" evidence="14">
    <location>
        <begin position="391"/>
        <end position="415"/>
    </location>
</feature>
<dbReference type="GO" id="GO:0016020">
    <property type="term" value="C:membrane"/>
    <property type="evidence" value="ECO:0007669"/>
    <property type="project" value="UniProtKB-SubCell"/>
</dbReference>
<dbReference type="SMART" id="SM00665">
    <property type="entry name" value="B561"/>
    <property type="match status" value="1"/>
</dbReference>
<feature type="transmembrane region" description="Helical" evidence="14">
    <location>
        <begin position="467"/>
        <end position="488"/>
    </location>
</feature>
<evidence type="ECO:0000313" key="19">
    <source>
        <dbReference type="Proteomes" id="UP001515480"/>
    </source>
</evidence>
<keyword evidence="9" id="KW-0560">Oxidoreductase</keyword>
<protein>
    <recommendedName>
        <fullName evidence="20">L-ascorbate peroxidase</fullName>
    </recommendedName>
</protein>
<feature type="domain" description="Cytochrome b561" evidence="17">
    <location>
        <begin position="356"/>
        <end position="561"/>
    </location>
</feature>
<dbReference type="InterPro" id="IPR006593">
    <property type="entry name" value="Cyt_b561/ferric_Rdtase_TM"/>
</dbReference>
<evidence type="ECO:0000256" key="14">
    <source>
        <dbReference type="SAM" id="Phobius"/>
    </source>
</evidence>
<evidence type="ECO:0000259" key="16">
    <source>
        <dbReference type="PROSITE" id="PS50873"/>
    </source>
</evidence>
<evidence type="ECO:0000256" key="6">
    <source>
        <dbReference type="ARBA" id="ARBA00022723"/>
    </source>
</evidence>
<dbReference type="PROSITE" id="PS50836">
    <property type="entry name" value="DOMON"/>
    <property type="match status" value="3"/>
</dbReference>
<dbReference type="EMBL" id="JBGBPQ010000008">
    <property type="protein sequence ID" value="KAL1520606.1"/>
    <property type="molecule type" value="Genomic_DNA"/>
</dbReference>
<evidence type="ECO:0000259" key="15">
    <source>
        <dbReference type="PROSITE" id="PS50836"/>
    </source>
</evidence>
<feature type="compositionally biased region" description="Low complexity" evidence="13">
    <location>
        <begin position="1583"/>
        <end position="1592"/>
    </location>
</feature>
<dbReference type="Pfam" id="PF03351">
    <property type="entry name" value="DOMON"/>
    <property type="match status" value="1"/>
</dbReference>
<comment type="similarity">
    <text evidence="12">Belongs to the peroxidase family.</text>
</comment>
<dbReference type="InterPro" id="IPR010255">
    <property type="entry name" value="Haem_peroxidase_sf"/>
</dbReference>
<keyword evidence="11 14" id="KW-0472">Membrane</keyword>
<feature type="region of interest" description="Disordered" evidence="13">
    <location>
        <begin position="1578"/>
        <end position="1604"/>
    </location>
</feature>
<evidence type="ECO:0000256" key="11">
    <source>
        <dbReference type="ARBA" id="ARBA00023136"/>
    </source>
</evidence>
<keyword evidence="10" id="KW-0408">Iron</keyword>
<evidence type="ECO:0000256" key="13">
    <source>
        <dbReference type="SAM" id="MobiDB-lite"/>
    </source>
</evidence>